<dbReference type="InterPro" id="IPR030673">
    <property type="entry name" value="PyroPPase_GppA_Ppx"/>
</dbReference>
<dbReference type="Gene3D" id="3.30.420.150">
    <property type="entry name" value="Exopolyphosphatase. Domain 2"/>
    <property type="match status" value="1"/>
</dbReference>
<keyword evidence="14" id="KW-1185">Reference proteome</keyword>
<comment type="subunit">
    <text evidence="4">Homodimer.</text>
</comment>
<dbReference type="GO" id="GO:0006798">
    <property type="term" value="P:polyphosphate catabolic process"/>
    <property type="evidence" value="ECO:0007669"/>
    <property type="project" value="TreeGrafter"/>
</dbReference>
<dbReference type="FunFam" id="3.30.420.150:FF:000001">
    <property type="entry name" value="Guanosine-5'-triphosphate,3'-diphosphate pyrophosphatase"/>
    <property type="match status" value="1"/>
</dbReference>
<name>A0A1H6R7E9_9GAMM</name>
<comment type="catalytic activity">
    <reaction evidence="10">
        <text>[phosphate](n) + H2O = [phosphate](n-1) + phosphate + H(+)</text>
        <dbReference type="Rhea" id="RHEA:21528"/>
        <dbReference type="Rhea" id="RHEA-COMP:9859"/>
        <dbReference type="Rhea" id="RHEA-COMP:14279"/>
        <dbReference type="ChEBI" id="CHEBI:15377"/>
        <dbReference type="ChEBI" id="CHEBI:15378"/>
        <dbReference type="ChEBI" id="CHEBI:16838"/>
        <dbReference type="ChEBI" id="CHEBI:43474"/>
        <dbReference type="EC" id="3.6.1.11"/>
    </reaction>
</comment>
<evidence type="ECO:0000256" key="1">
    <source>
        <dbReference type="ARBA" id="ARBA00001946"/>
    </source>
</evidence>
<dbReference type="Pfam" id="PF02541">
    <property type="entry name" value="Ppx-GppA"/>
    <property type="match status" value="1"/>
</dbReference>
<evidence type="ECO:0000256" key="6">
    <source>
        <dbReference type="ARBA" id="ARBA00020416"/>
    </source>
</evidence>
<sequence length="514" mass="57004">MPLSHEPSEQPEQEAPQGILEDAPLAAIDLGSNSFHMVLARAVQGELRVLERLGEKVQLAAGLDEHHCLTPEAQERALACLQRFAPFLKGIPNSNIRIVGTNALRAAHNSHEFLPQAEAILGQSIEIIAGREEARLIYLGVSHTLADNGGQRLVVDIGGGSTEFIIGAKFDPIELESLHMGCVSYMQRFFPDQQINAKNFERAVVAAQSELLNIAKPFKKLGWQQAVGASGTIKAAAQLLLQQGWGDGSITADGLAKLTKLILKYKHVKDLDFGGLKPERAAVLPAGLAILQAVFVTFDLQQMFYSEGALREGLLYDQIGRNNHEDVRERTVAALMERYTIDKLQAANVEATAEFALQQVREVWGLTPTHLQQKLRWAARLHEMGLAIAHSQFHKHGAYLLQYSDLAGFTKPQQASLAALVRGHRRKFPLSDFRQLNPGLQPQYTRLAILLRLAVLLNHSRPEAPIRNFRLKVQAEQIILEFPPEWLADQPLLQADLAQEAEYLTAVGWQLSYQ</sequence>
<dbReference type="PIRSF" id="PIRSF001267">
    <property type="entry name" value="Pyrophosphatase_GppA_Ppx"/>
    <property type="match status" value="1"/>
</dbReference>
<evidence type="ECO:0000256" key="3">
    <source>
        <dbReference type="ARBA" id="ARBA00007125"/>
    </source>
</evidence>
<evidence type="ECO:0000256" key="10">
    <source>
        <dbReference type="ARBA" id="ARBA00047607"/>
    </source>
</evidence>
<dbReference type="InterPro" id="IPR003695">
    <property type="entry name" value="Ppx_GppA_N"/>
</dbReference>
<dbReference type="InterPro" id="IPR022371">
    <property type="entry name" value="Exopolyphosphatase"/>
</dbReference>
<dbReference type="RefSeq" id="WP_093308719.1">
    <property type="nucleotide sequence ID" value="NZ_FNYH01000003.1"/>
</dbReference>
<dbReference type="SUPFAM" id="SSF109604">
    <property type="entry name" value="HD-domain/PDEase-like"/>
    <property type="match status" value="1"/>
</dbReference>
<dbReference type="PANTHER" id="PTHR30005:SF14">
    <property type="entry name" value="EXOPOLYPHOSPHATASE"/>
    <property type="match status" value="1"/>
</dbReference>
<dbReference type="NCBIfam" id="TIGR03706">
    <property type="entry name" value="exo_poly_only"/>
    <property type="match status" value="1"/>
</dbReference>
<dbReference type="CDD" id="cd24053">
    <property type="entry name" value="ASKHA_NBD_EcPPX-GppA-like"/>
    <property type="match status" value="1"/>
</dbReference>
<proteinExistence type="inferred from homology"/>
<dbReference type="InterPro" id="IPR050273">
    <property type="entry name" value="GppA/Ppx_hydrolase"/>
</dbReference>
<dbReference type="EC" id="3.6.1.11" evidence="5"/>
<dbReference type="SUPFAM" id="SSF53067">
    <property type="entry name" value="Actin-like ATPase domain"/>
    <property type="match status" value="2"/>
</dbReference>
<evidence type="ECO:0000259" key="12">
    <source>
        <dbReference type="Pfam" id="PF21447"/>
    </source>
</evidence>
<evidence type="ECO:0000256" key="7">
    <source>
        <dbReference type="ARBA" id="ARBA00022475"/>
    </source>
</evidence>
<comment type="similarity">
    <text evidence="3">Belongs to the GppA/Ppx family.</text>
</comment>
<reference evidence="14" key="1">
    <citation type="submission" date="2016-10" db="EMBL/GenBank/DDBJ databases">
        <authorList>
            <person name="Varghese N."/>
            <person name="Submissions S."/>
        </authorList>
    </citation>
    <scope>NUCLEOTIDE SEQUENCE [LARGE SCALE GENOMIC DNA]</scope>
    <source>
        <strain evidence="14">DSM 7165</strain>
    </source>
</reference>
<evidence type="ECO:0000256" key="9">
    <source>
        <dbReference type="ARBA" id="ARBA00023136"/>
    </source>
</evidence>
<dbReference type="FunFam" id="3.30.420.40:FF:000023">
    <property type="entry name" value="Guanosine-5'-triphosphate,3'-diphosphate pyrophosphatase"/>
    <property type="match status" value="1"/>
</dbReference>
<evidence type="ECO:0000313" key="13">
    <source>
        <dbReference type="EMBL" id="SEI50406.1"/>
    </source>
</evidence>
<evidence type="ECO:0000259" key="11">
    <source>
        <dbReference type="Pfam" id="PF02541"/>
    </source>
</evidence>
<comment type="cofactor">
    <cofactor evidence="1">
        <name>Mg(2+)</name>
        <dbReference type="ChEBI" id="CHEBI:18420"/>
    </cofactor>
</comment>
<dbReference type="Gene3D" id="3.30.420.40">
    <property type="match status" value="1"/>
</dbReference>
<keyword evidence="9" id="KW-0472">Membrane</keyword>
<gene>
    <name evidence="13" type="ORF">SAMN05421831_10358</name>
</gene>
<dbReference type="Proteomes" id="UP000242999">
    <property type="component" value="Unassembled WGS sequence"/>
</dbReference>
<feature type="domain" description="Ppx/GppA phosphatase N-terminal" evidence="11">
    <location>
        <begin position="39"/>
        <end position="319"/>
    </location>
</feature>
<dbReference type="GO" id="GO:0005886">
    <property type="term" value="C:plasma membrane"/>
    <property type="evidence" value="ECO:0007669"/>
    <property type="project" value="UniProtKB-SubCell"/>
</dbReference>
<evidence type="ECO:0000313" key="14">
    <source>
        <dbReference type="Proteomes" id="UP000242999"/>
    </source>
</evidence>
<evidence type="ECO:0000256" key="8">
    <source>
        <dbReference type="ARBA" id="ARBA00022801"/>
    </source>
</evidence>
<dbReference type="AlphaFoldDB" id="A0A1H6R7E9"/>
<dbReference type="OrthoDB" id="9793035at2"/>
<evidence type="ECO:0000256" key="4">
    <source>
        <dbReference type="ARBA" id="ARBA00011738"/>
    </source>
</evidence>
<dbReference type="STRING" id="64971.SAMN05421831_10358"/>
<feature type="domain" description="Ppx/GppA phosphatase C-terminal" evidence="12">
    <location>
        <begin position="327"/>
        <end position="500"/>
    </location>
</feature>
<keyword evidence="8" id="KW-0378">Hydrolase</keyword>
<dbReference type="EMBL" id="FNYH01000003">
    <property type="protein sequence ID" value="SEI50406.1"/>
    <property type="molecule type" value="Genomic_DNA"/>
</dbReference>
<dbReference type="PANTHER" id="PTHR30005">
    <property type="entry name" value="EXOPOLYPHOSPHATASE"/>
    <property type="match status" value="1"/>
</dbReference>
<comment type="subcellular location">
    <subcellularLocation>
        <location evidence="2">Cell membrane</location>
        <topology evidence="2">Peripheral membrane protein</topology>
    </subcellularLocation>
</comment>
<organism evidence="13 14">
    <name type="scientific">Allopseudospirillum japonicum</name>
    <dbReference type="NCBI Taxonomy" id="64971"/>
    <lineage>
        <taxon>Bacteria</taxon>
        <taxon>Pseudomonadati</taxon>
        <taxon>Pseudomonadota</taxon>
        <taxon>Gammaproteobacteria</taxon>
        <taxon>Oceanospirillales</taxon>
        <taxon>Oceanospirillaceae</taxon>
        <taxon>Allopseudospirillum</taxon>
    </lineage>
</organism>
<dbReference type="Gene3D" id="1.10.3210.10">
    <property type="entry name" value="Hypothetical protein af1432"/>
    <property type="match status" value="1"/>
</dbReference>
<dbReference type="InterPro" id="IPR043129">
    <property type="entry name" value="ATPase_NBD"/>
</dbReference>
<accession>A0A1H6R7E9</accession>
<dbReference type="Pfam" id="PF21447">
    <property type="entry name" value="Ppx-GppA_III"/>
    <property type="match status" value="1"/>
</dbReference>
<protein>
    <recommendedName>
        <fullName evidence="6">Exopolyphosphatase</fullName>
        <ecNumber evidence="5">3.6.1.11</ecNumber>
    </recommendedName>
</protein>
<dbReference type="GO" id="GO:0004309">
    <property type="term" value="F:exopolyphosphatase activity"/>
    <property type="evidence" value="ECO:0007669"/>
    <property type="project" value="UniProtKB-EC"/>
</dbReference>
<dbReference type="InterPro" id="IPR048950">
    <property type="entry name" value="Ppx_GppA_C"/>
</dbReference>
<evidence type="ECO:0000256" key="5">
    <source>
        <dbReference type="ARBA" id="ARBA00012451"/>
    </source>
</evidence>
<keyword evidence="7" id="KW-1003">Cell membrane</keyword>
<evidence type="ECO:0000256" key="2">
    <source>
        <dbReference type="ARBA" id="ARBA00004202"/>
    </source>
</evidence>